<comment type="caution">
    <text evidence="1">The sequence shown here is derived from an EMBL/GenBank/DDBJ whole genome shotgun (WGS) entry which is preliminary data.</text>
</comment>
<dbReference type="AlphaFoldDB" id="A0A2P6TG74"/>
<keyword evidence="2" id="KW-1185">Reference proteome</keyword>
<gene>
    <name evidence="1" type="ORF">C2E21_7872</name>
</gene>
<protein>
    <submittedName>
        <fullName evidence="1">Uncharacterized protein</fullName>
    </submittedName>
</protein>
<proteinExistence type="predicted"/>
<sequence length="171" mass="17237">MLASCLPRCSIIPQAPSTSRQQAAGAQRSAVPRKLSLPALAAGLVAAQLSLQHAPALALEVGAAESAPLHTECIARRHARAAAACVATLRGQPAATLDGVALQGEESGEPSKAQIAAERRARLQATAAQLTMTLAGVMDGAAPGADAAFKAFTGGIPHLFCHSTSDKCSAP</sequence>
<accession>A0A2P6TG74</accession>
<evidence type="ECO:0000313" key="1">
    <source>
        <dbReference type="EMBL" id="PRW33113.1"/>
    </source>
</evidence>
<reference evidence="1 2" key="1">
    <citation type="journal article" date="2018" name="Plant J.">
        <title>Genome sequences of Chlorella sorokiniana UTEX 1602 and Micractinium conductrix SAG 241.80: implications to maltose excretion by a green alga.</title>
        <authorList>
            <person name="Arriola M.B."/>
            <person name="Velmurugan N."/>
            <person name="Zhang Y."/>
            <person name="Plunkett M.H."/>
            <person name="Hondzo H."/>
            <person name="Barney B.M."/>
        </authorList>
    </citation>
    <scope>NUCLEOTIDE SEQUENCE [LARGE SCALE GENOMIC DNA]</scope>
    <source>
        <strain evidence="2">UTEX 1602</strain>
    </source>
</reference>
<organism evidence="1 2">
    <name type="scientific">Chlorella sorokiniana</name>
    <name type="common">Freshwater green alga</name>
    <dbReference type="NCBI Taxonomy" id="3076"/>
    <lineage>
        <taxon>Eukaryota</taxon>
        <taxon>Viridiplantae</taxon>
        <taxon>Chlorophyta</taxon>
        <taxon>core chlorophytes</taxon>
        <taxon>Trebouxiophyceae</taxon>
        <taxon>Chlorellales</taxon>
        <taxon>Chlorellaceae</taxon>
        <taxon>Chlorella clade</taxon>
        <taxon>Chlorella</taxon>
    </lineage>
</organism>
<dbReference type="Proteomes" id="UP000239899">
    <property type="component" value="Unassembled WGS sequence"/>
</dbReference>
<name>A0A2P6TG74_CHLSO</name>
<dbReference type="EMBL" id="LHPG02000017">
    <property type="protein sequence ID" value="PRW33113.1"/>
    <property type="molecule type" value="Genomic_DNA"/>
</dbReference>
<evidence type="ECO:0000313" key="2">
    <source>
        <dbReference type="Proteomes" id="UP000239899"/>
    </source>
</evidence>